<dbReference type="PANTHER" id="PTHR14950">
    <property type="entry name" value="DICER-RELATED"/>
    <property type="match status" value="1"/>
</dbReference>
<dbReference type="GO" id="GO:0005634">
    <property type="term" value="C:nucleus"/>
    <property type="evidence" value="ECO:0007669"/>
    <property type="project" value="TreeGrafter"/>
</dbReference>
<organism evidence="10">
    <name type="scientific">Picea sitchensis</name>
    <name type="common">Sitka spruce</name>
    <name type="synonym">Pinus sitchensis</name>
    <dbReference type="NCBI Taxonomy" id="3332"/>
    <lineage>
        <taxon>Eukaryota</taxon>
        <taxon>Viridiplantae</taxon>
        <taxon>Streptophyta</taxon>
        <taxon>Embryophyta</taxon>
        <taxon>Tracheophyta</taxon>
        <taxon>Spermatophyta</taxon>
        <taxon>Pinopsida</taxon>
        <taxon>Pinidae</taxon>
        <taxon>Conifers I</taxon>
        <taxon>Pinales</taxon>
        <taxon>Pinaceae</taxon>
        <taxon>Picea</taxon>
    </lineage>
</organism>
<dbReference type="Gene3D" id="1.10.1520.10">
    <property type="entry name" value="Ribonuclease III domain"/>
    <property type="match status" value="1"/>
</dbReference>
<dbReference type="GO" id="GO:0004525">
    <property type="term" value="F:ribonuclease III activity"/>
    <property type="evidence" value="ECO:0007669"/>
    <property type="project" value="InterPro"/>
</dbReference>
<sequence length="173" mass="19545">MDQVVQSLQSLSVDTEDSLSELEDILKYKFKSKSLLKEAITHSSNNNTESYEKLEFVGDSVLGYLVTKHLYCAYPKLYQGTLTLLRSRNVDTEKFARVCVKHKFHQYLLLNAPALQQIIEDFVKDIEDESKSFRCGDFKPPKVLADIVESIAGAVFVDCIPATVRTTGDSRNT</sequence>
<keyword evidence="3" id="KW-0540">Nuclease</keyword>
<dbReference type="SUPFAM" id="SSF69065">
    <property type="entry name" value="RNase III domain-like"/>
    <property type="match status" value="1"/>
</dbReference>
<dbReference type="EMBL" id="BT123816">
    <property type="protein sequence ID" value="ADE77113.1"/>
    <property type="molecule type" value="mRNA"/>
</dbReference>
<evidence type="ECO:0000256" key="5">
    <source>
        <dbReference type="ARBA" id="ARBA00022759"/>
    </source>
</evidence>
<keyword evidence="4" id="KW-0479">Metal-binding</keyword>
<evidence type="ECO:0000256" key="7">
    <source>
        <dbReference type="ARBA" id="ARBA00022842"/>
    </source>
</evidence>
<dbReference type="InterPro" id="IPR000999">
    <property type="entry name" value="RNase_III_dom"/>
</dbReference>
<evidence type="ECO:0000256" key="3">
    <source>
        <dbReference type="ARBA" id="ARBA00022722"/>
    </source>
</evidence>
<comment type="cofactor">
    <cofactor evidence="1">
        <name>Mn(2+)</name>
        <dbReference type="ChEBI" id="CHEBI:29035"/>
    </cofactor>
</comment>
<dbReference type="FunFam" id="1.10.1520.10:FF:000004">
    <property type="entry name" value="Endoribonuclease dicer-like 1"/>
    <property type="match status" value="1"/>
</dbReference>
<dbReference type="PROSITE" id="PS50142">
    <property type="entry name" value="RNASE_3_2"/>
    <property type="match status" value="1"/>
</dbReference>
<comment type="cofactor">
    <cofactor evidence="2">
        <name>Mg(2+)</name>
        <dbReference type="ChEBI" id="CHEBI:18420"/>
    </cofactor>
</comment>
<evidence type="ECO:0000313" key="10">
    <source>
        <dbReference type="EMBL" id="ADE77113.1"/>
    </source>
</evidence>
<dbReference type="CDD" id="cd00593">
    <property type="entry name" value="RIBOc"/>
    <property type="match status" value="1"/>
</dbReference>
<dbReference type="PROSITE" id="PS00517">
    <property type="entry name" value="RNASE_3_1"/>
    <property type="match status" value="1"/>
</dbReference>
<dbReference type="PANTHER" id="PTHR14950:SF49">
    <property type="entry name" value="RIBONUCLEASE 3-LIKE PROTEIN 2-RELATED"/>
    <property type="match status" value="1"/>
</dbReference>
<dbReference type="GO" id="GO:0003723">
    <property type="term" value="F:RNA binding"/>
    <property type="evidence" value="ECO:0007669"/>
    <property type="project" value="UniProtKB-KW"/>
</dbReference>
<protein>
    <recommendedName>
        <fullName evidence="9">RNase III domain-containing protein</fullName>
    </recommendedName>
</protein>
<name>D5AC44_PICSI</name>
<dbReference type="GO" id="GO:0005737">
    <property type="term" value="C:cytoplasm"/>
    <property type="evidence" value="ECO:0007669"/>
    <property type="project" value="TreeGrafter"/>
</dbReference>
<reference evidence="10" key="1">
    <citation type="submission" date="2010-04" db="EMBL/GenBank/DDBJ databases">
        <authorList>
            <person name="Reid K.E."/>
            <person name="Liao N."/>
            <person name="Chan S."/>
            <person name="Docking R."/>
            <person name="Taylor G."/>
            <person name="Moore R."/>
            <person name="Mayo M."/>
            <person name="Munro S."/>
            <person name="King J."/>
            <person name="Yanchuk A."/>
            <person name="Holt R."/>
            <person name="Jones S."/>
            <person name="Marra M."/>
            <person name="Ritland C.E."/>
            <person name="Ritland K."/>
            <person name="Bohlmann J."/>
        </authorList>
    </citation>
    <scope>NUCLEOTIDE SEQUENCE</scope>
    <source>
        <tissue evidence="10">Bud</tissue>
    </source>
</reference>
<dbReference type="GO" id="GO:0046872">
    <property type="term" value="F:metal ion binding"/>
    <property type="evidence" value="ECO:0007669"/>
    <property type="project" value="UniProtKB-KW"/>
</dbReference>
<evidence type="ECO:0000256" key="4">
    <source>
        <dbReference type="ARBA" id="ARBA00022723"/>
    </source>
</evidence>
<dbReference type="OMA" id="YTAIVAQ"/>
<evidence type="ECO:0000256" key="8">
    <source>
        <dbReference type="ARBA" id="ARBA00022884"/>
    </source>
</evidence>
<evidence type="ECO:0000256" key="2">
    <source>
        <dbReference type="ARBA" id="ARBA00001946"/>
    </source>
</evidence>
<feature type="domain" description="RNase III" evidence="9">
    <location>
        <begin position="19"/>
        <end position="158"/>
    </location>
</feature>
<dbReference type="SMART" id="SM00535">
    <property type="entry name" value="RIBOc"/>
    <property type="match status" value="1"/>
</dbReference>
<keyword evidence="6" id="KW-0378">Hydrolase</keyword>
<keyword evidence="7" id="KW-0460">Magnesium</keyword>
<evidence type="ECO:0000259" key="9">
    <source>
        <dbReference type="PROSITE" id="PS50142"/>
    </source>
</evidence>
<keyword evidence="5" id="KW-0255">Endonuclease</keyword>
<dbReference type="Pfam" id="PF00636">
    <property type="entry name" value="Ribonuclease_3"/>
    <property type="match status" value="1"/>
</dbReference>
<dbReference type="GO" id="GO:0030422">
    <property type="term" value="P:siRNA processing"/>
    <property type="evidence" value="ECO:0007669"/>
    <property type="project" value="TreeGrafter"/>
</dbReference>
<dbReference type="AlphaFoldDB" id="D5AC44"/>
<evidence type="ECO:0000256" key="1">
    <source>
        <dbReference type="ARBA" id="ARBA00001936"/>
    </source>
</evidence>
<accession>D5AC44</accession>
<keyword evidence="8" id="KW-0694">RNA-binding</keyword>
<dbReference type="InterPro" id="IPR036389">
    <property type="entry name" value="RNase_III_sf"/>
</dbReference>
<proteinExistence type="evidence at transcript level"/>
<evidence type="ECO:0000256" key="6">
    <source>
        <dbReference type="ARBA" id="ARBA00022801"/>
    </source>
</evidence>